<dbReference type="Proteomes" id="UP000887579">
    <property type="component" value="Unplaced"/>
</dbReference>
<reference evidence="2" key="1">
    <citation type="submission" date="2022-11" db="UniProtKB">
        <authorList>
            <consortium name="WormBaseParasite"/>
        </authorList>
    </citation>
    <scope>IDENTIFICATION</scope>
</reference>
<accession>A0AC34F4M0</accession>
<dbReference type="WBParaSite" id="ES5_v2.g12065.t1">
    <property type="protein sequence ID" value="ES5_v2.g12065.t1"/>
    <property type="gene ID" value="ES5_v2.g12065"/>
</dbReference>
<name>A0AC34F4M0_9BILA</name>
<evidence type="ECO:0000313" key="2">
    <source>
        <dbReference type="WBParaSite" id="ES5_v2.g12065.t1"/>
    </source>
</evidence>
<evidence type="ECO:0000313" key="1">
    <source>
        <dbReference type="Proteomes" id="UP000887579"/>
    </source>
</evidence>
<organism evidence="1 2">
    <name type="scientific">Panagrolaimus sp. ES5</name>
    <dbReference type="NCBI Taxonomy" id="591445"/>
    <lineage>
        <taxon>Eukaryota</taxon>
        <taxon>Metazoa</taxon>
        <taxon>Ecdysozoa</taxon>
        <taxon>Nematoda</taxon>
        <taxon>Chromadorea</taxon>
        <taxon>Rhabditida</taxon>
        <taxon>Tylenchina</taxon>
        <taxon>Panagrolaimomorpha</taxon>
        <taxon>Panagrolaimoidea</taxon>
        <taxon>Panagrolaimidae</taxon>
        <taxon>Panagrolaimus</taxon>
    </lineage>
</organism>
<sequence>MQFFNETKAFERKVGIIIPSIFAVVVIIGVLGNALVILVALNRQMRNSTNTLIIGLTISDLMFLTLCVPFTAIDYAYPKWVLPTWTCNMINYLQHSSAYFSVWTLTLMAADRFLAVCYPVESMTLRNPTNTCVALIVTYTLILLSQIQVGKIHDVYDYTFIAENRSACSIVSIAKGEASVTEARIYFFAFNIFGYVLPLGITCVLYYLMLKKLWYTPRPGGGSSKNTGSIRSRPETIRAKRKVTRLVLCVVVIWAVCWFPLNLCFFFSGVVYPDTLVMRGGKPIVIIQISSQVLAYANSCLNPILYALVSDNFRKGFIRVICVAANRLTFGKFCKSCLNYNARMEVTFYNGSNSNRLSRTNSSHRTVTHQVITESSSLLLKSPLAASSPGLSETATTPAIAETEVVVPKLLQHRQSSSVSTRLKRMQHHEHGHGRPHRARTYDEVSSS</sequence>
<proteinExistence type="predicted"/>
<protein>
    <submittedName>
        <fullName evidence="2">G-protein coupled receptors family 1 profile domain-containing protein</fullName>
    </submittedName>
</protein>